<evidence type="ECO:0000313" key="3">
    <source>
        <dbReference type="Proteomes" id="UP000314294"/>
    </source>
</evidence>
<sequence>MQYGNISIYKVQLHCRVPDLGCPPALGSSSSALRAASSFLRGALLPLGSASPLLRAAPPPGPVVRHHASPRSEAVPDTRVSGSGQRVADVARGLHPLQVAVGPRGAAEPLSSGRRAPLRRVHPALAVAPLGERADGAAARRRHAAGAVADAAEGARAAGQQGAVTGQGGEEGEGEGPLTLEDALRGAEAGRGGGGGQFVAAGYGVRRRRRPALLLDGLNLAPLQLKHFFQVSLQRAHGLGPRGPTALCVVEDRQLTEAPGVERRREEVWEVQTTVGVSSGSGGARRVVLVLDDLRPQLELWRNPTTRRRGKSLRLREVGVTVPLLMATRAPHLWALGRRLLRIRTGTRQAVAGKGRCVSTPSQTPVLLFPEAAVMSSRPHLQLHPVLGGGQWAGLWL</sequence>
<comment type="caution">
    <text evidence="2">The sequence shown here is derived from an EMBL/GenBank/DDBJ whole genome shotgun (WGS) entry which is preliminary data.</text>
</comment>
<dbReference type="Proteomes" id="UP000314294">
    <property type="component" value="Unassembled WGS sequence"/>
</dbReference>
<feature type="region of interest" description="Disordered" evidence="1">
    <location>
        <begin position="59"/>
        <end position="82"/>
    </location>
</feature>
<reference evidence="2 3" key="1">
    <citation type="submission" date="2019-03" db="EMBL/GenBank/DDBJ databases">
        <title>First draft genome of Liparis tanakae, snailfish: a comprehensive survey of snailfish specific genes.</title>
        <authorList>
            <person name="Kim W."/>
            <person name="Song I."/>
            <person name="Jeong J.-H."/>
            <person name="Kim D."/>
            <person name="Kim S."/>
            <person name="Ryu S."/>
            <person name="Song J.Y."/>
            <person name="Lee S.K."/>
        </authorList>
    </citation>
    <scope>NUCLEOTIDE SEQUENCE [LARGE SCALE GENOMIC DNA]</scope>
    <source>
        <tissue evidence="2">Muscle</tissue>
    </source>
</reference>
<evidence type="ECO:0000256" key="1">
    <source>
        <dbReference type="SAM" id="MobiDB-lite"/>
    </source>
</evidence>
<proteinExistence type="predicted"/>
<gene>
    <name evidence="2" type="ORF">EYF80_010057</name>
</gene>
<dbReference type="AlphaFoldDB" id="A0A4Z2IR71"/>
<protein>
    <submittedName>
        <fullName evidence="2">Uncharacterized protein</fullName>
    </submittedName>
</protein>
<dbReference type="EMBL" id="SRLO01000062">
    <property type="protein sequence ID" value="TNN79683.1"/>
    <property type="molecule type" value="Genomic_DNA"/>
</dbReference>
<keyword evidence="3" id="KW-1185">Reference proteome</keyword>
<feature type="compositionally biased region" description="Low complexity" evidence="1">
    <location>
        <begin position="151"/>
        <end position="164"/>
    </location>
</feature>
<feature type="region of interest" description="Disordered" evidence="1">
    <location>
        <begin position="151"/>
        <end position="178"/>
    </location>
</feature>
<organism evidence="2 3">
    <name type="scientific">Liparis tanakae</name>
    <name type="common">Tanaka's snailfish</name>
    <dbReference type="NCBI Taxonomy" id="230148"/>
    <lineage>
        <taxon>Eukaryota</taxon>
        <taxon>Metazoa</taxon>
        <taxon>Chordata</taxon>
        <taxon>Craniata</taxon>
        <taxon>Vertebrata</taxon>
        <taxon>Euteleostomi</taxon>
        <taxon>Actinopterygii</taxon>
        <taxon>Neopterygii</taxon>
        <taxon>Teleostei</taxon>
        <taxon>Neoteleostei</taxon>
        <taxon>Acanthomorphata</taxon>
        <taxon>Eupercaria</taxon>
        <taxon>Perciformes</taxon>
        <taxon>Cottioidei</taxon>
        <taxon>Cottales</taxon>
        <taxon>Liparidae</taxon>
        <taxon>Liparis</taxon>
    </lineage>
</organism>
<name>A0A4Z2IR71_9TELE</name>
<evidence type="ECO:0000313" key="2">
    <source>
        <dbReference type="EMBL" id="TNN79683.1"/>
    </source>
</evidence>
<accession>A0A4Z2IR71</accession>